<dbReference type="Proteomes" id="UP000254424">
    <property type="component" value="Unassembled WGS sequence"/>
</dbReference>
<reference evidence="1 2" key="1">
    <citation type="submission" date="2018-06" db="EMBL/GenBank/DDBJ databases">
        <authorList>
            <consortium name="Pathogen Informatics"/>
            <person name="Doyle S."/>
        </authorList>
    </citation>
    <scope>NUCLEOTIDE SEQUENCE [LARGE SCALE GENOMIC DNA]</scope>
    <source>
        <strain evidence="1 2">NCTC11155</strain>
    </source>
</reference>
<organism evidence="1 2">
    <name type="scientific">Bacteroides eggerthii</name>
    <dbReference type="NCBI Taxonomy" id="28111"/>
    <lineage>
        <taxon>Bacteria</taxon>
        <taxon>Pseudomonadati</taxon>
        <taxon>Bacteroidota</taxon>
        <taxon>Bacteroidia</taxon>
        <taxon>Bacteroidales</taxon>
        <taxon>Bacteroidaceae</taxon>
        <taxon>Bacteroides</taxon>
    </lineage>
</organism>
<name>A0A380ZM53_9BACE</name>
<accession>A0A380ZM53</accession>
<dbReference type="InterPro" id="IPR038668">
    <property type="entry name" value="Lipid-bd_sf"/>
</dbReference>
<dbReference type="GO" id="GO:0016787">
    <property type="term" value="F:hydrolase activity"/>
    <property type="evidence" value="ECO:0007669"/>
    <property type="project" value="UniProtKB-KW"/>
</dbReference>
<sequence length="122" mass="13117">MRQESGKIFWGGTVELNTYNTAANVPTEMWVKEGYLLNSAIKVSTDYNARTFSATGQTIAVAPEIWGDSKIVVDVTDGKVLAGAATTPSGMPADSIVFFVNVQGDDTYKIAGFRRTGFPADE</sequence>
<gene>
    <name evidence="1" type="ORF">NCTC11155_03710</name>
</gene>
<proteinExistence type="predicted"/>
<dbReference type="InterPro" id="IPR024404">
    <property type="entry name" value="Lipid-bd_put"/>
</dbReference>
<dbReference type="Gene3D" id="2.40.128.220">
    <property type="match status" value="1"/>
</dbReference>
<keyword evidence="1" id="KW-0378">Hydrolase</keyword>
<dbReference type="AlphaFoldDB" id="A0A380ZM53"/>
<evidence type="ECO:0000313" key="1">
    <source>
        <dbReference type="EMBL" id="SUV47245.1"/>
    </source>
</evidence>
<evidence type="ECO:0000313" key="2">
    <source>
        <dbReference type="Proteomes" id="UP000254424"/>
    </source>
</evidence>
<dbReference type="EMBL" id="UFSX01000005">
    <property type="protein sequence ID" value="SUV47245.1"/>
    <property type="molecule type" value="Genomic_DNA"/>
</dbReference>
<dbReference type="Pfam" id="PF12888">
    <property type="entry name" value="Lipid_bd"/>
    <property type="match status" value="1"/>
</dbReference>
<dbReference type="RefSeq" id="WP_244924120.1">
    <property type="nucleotide sequence ID" value="NZ_UFSX01000005.1"/>
</dbReference>
<protein>
    <submittedName>
        <fullName evidence="1">Lipid-binding putative hydrolase</fullName>
    </submittedName>
</protein>